<evidence type="ECO:0000313" key="1">
    <source>
        <dbReference type="EMBL" id="CAG8584210.1"/>
    </source>
</evidence>
<protein>
    <submittedName>
        <fullName evidence="1">8744_t:CDS:1</fullName>
    </submittedName>
</protein>
<organism evidence="1 2">
    <name type="scientific">Scutellospora calospora</name>
    <dbReference type="NCBI Taxonomy" id="85575"/>
    <lineage>
        <taxon>Eukaryota</taxon>
        <taxon>Fungi</taxon>
        <taxon>Fungi incertae sedis</taxon>
        <taxon>Mucoromycota</taxon>
        <taxon>Glomeromycotina</taxon>
        <taxon>Glomeromycetes</taxon>
        <taxon>Diversisporales</taxon>
        <taxon>Gigasporaceae</taxon>
        <taxon>Scutellospora</taxon>
    </lineage>
</organism>
<evidence type="ECO:0000313" key="2">
    <source>
        <dbReference type="Proteomes" id="UP000789860"/>
    </source>
</evidence>
<accession>A0ACA9MCZ9</accession>
<name>A0ACA9MCZ9_9GLOM</name>
<reference evidence="1" key="1">
    <citation type="submission" date="2021-06" db="EMBL/GenBank/DDBJ databases">
        <authorList>
            <person name="Kallberg Y."/>
            <person name="Tangrot J."/>
            <person name="Rosling A."/>
        </authorList>
    </citation>
    <scope>NUCLEOTIDE SEQUENCE</scope>
    <source>
        <strain evidence="1">AU212A</strain>
    </source>
</reference>
<dbReference type="Proteomes" id="UP000789860">
    <property type="component" value="Unassembled WGS sequence"/>
</dbReference>
<sequence length="142" mass="16850">MEEAIIWFRKSRSNQQQLIDYENLDNDLVKFLKNTLNENKYPLLWIPSNELRNKQKIFGKAIFSAKYSAEWTYLHKTGVRTKMVILKVIYNSRNNCELLIKEALINLEDINGKYYSAFIHELTMHTRSDLCENIVRFLGVTK</sequence>
<keyword evidence="2" id="KW-1185">Reference proteome</keyword>
<dbReference type="EMBL" id="CAJVPM010011845">
    <property type="protein sequence ID" value="CAG8584210.1"/>
    <property type="molecule type" value="Genomic_DNA"/>
</dbReference>
<gene>
    <name evidence="1" type="ORF">SCALOS_LOCUS6325</name>
</gene>
<feature type="non-terminal residue" evidence="1">
    <location>
        <position position="142"/>
    </location>
</feature>
<comment type="caution">
    <text evidence="1">The sequence shown here is derived from an EMBL/GenBank/DDBJ whole genome shotgun (WGS) entry which is preliminary data.</text>
</comment>
<proteinExistence type="predicted"/>